<evidence type="ECO:0000313" key="6">
    <source>
        <dbReference type="Proteomes" id="UP001215598"/>
    </source>
</evidence>
<dbReference type="InterPro" id="IPR001806">
    <property type="entry name" value="Small_GTPase"/>
</dbReference>
<dbReference type="PROSITE" id="PS51419">
    <property type="entry name" value="RAB"/>
    <property type="match status" value="1"/>
</dbReference>
<dbReference type="PANTHER" id="PTHR24070">
    <property type="entry name" value="RAS, DI-RAS, AND RHEB FAMILY MEMBERS OF SMALL GTPASE SUPERFAMILY"/>
    <property type="match status" value="1"/>
</dbReference>
<reference evidence="5" key="1">
    <citation type="submission" date="2023-03" db="EMBL/GenBank/DDBJ databases">
        <title>Massive genome expansion in bonnet fungi (Mycena s.s.) driven by repeated elements and novel gene families across ecological guilds.</title>
        <authorList>
            <consortium name="Lawrence Berkeley National Laboratory"/>
            <person name="Harder C.B."/>
            <person name="Miyauchi S."/>
            <person name="Viragh M."/>
            <person name="Kuo A."/>
            <person name="Thoen E."/>
            <person name="Andreopoulos B."/>
            <person name="Lu D."/>
            <person name="Skrede I."/>
            <person name="Drula E."/>
            <person name="Henrissat B."/>
            <person name="Morin E."/>
            <person name="Kohler A."/>
            <person name="Barry K."/>
            <person name="LaButti K."/>
            <person name="Morin E."/>
            <person name="Salamov A."/>
            <person name="Lipzen A."/>
            <person name="Mereny Z."/>
            <person name="Hegedus B."/>
            <person name="Baldrian P."/>
            <person name="Stursova M."/>
            <person name="Weitz H."/>
            <person name="Taylor A."/>
            <person name="Grigoriev I.V."/>
            <person name="Nagy L.G."/>
            <person name="Martin F."/>
            <person name="Kauserud H."/>
        </authorList>
    </citation>
    <scope>NUCLEOTIDE SEQUENCE</scope>
    <source>
        <strain evidence="5">CBHHK182m</strain>
    </source>
</reference>
<dbReference type="GO" id="GO:0007165">
    <property type="term" value="P:signal transduction"/>
    <property type="evidence" value="ECO:0007669"/>
    <property type="project" value="InterPro"/>
</dbReference>
<organism evidence="5 6">
    <name type="scientific">Mycena metata</name>
    <dbReference type="NCBI Taxonomy" id="1033252"/>
    <lineage>
        <taxon>Eukaryota</taxon>
        <taxon>Fungi</taxon>
        <taxon>Dikarya</taxon>
        <taxon>Basidiomycota</taxon>
        <taxon>Agaricomycotina</taxon>
        <taxon>Agaricomycetes</taxon>
        <taxon>Agaricomycetidae</taxon>
        <taxon>Agaricales</taxon>
        <taxon>Marasmiineae</taxon>
        <taxon>Mycenaceae</taxon>
        <taxon>Mycena</taxon>
    </lineage>
</organism>
<feature type="region of interest" description="Disordered" evidence="4">
    <location>
        <begin position="172"/>
        <end position="199"/>
    </location>
</feature>
<evidence type="ECO:0000256" key="1">
    <source>
        <dbReference type="ARBA" id="ARBA00004342"/>
    </source>
</evidence>
<evidence type="ECO:0000256" key="4">
    <source>
        <dbReference type="SAM" id="MobiDB-lite"/>
    </source>
</evidence>
<dbReference type="Proteomes" id="UP001215598">
    <property type="component" value="Unassembled WGS sequence"/>
</dbReference>
<keyword evidence="6" id="KW-1185">Reference proteome</keyword>
<feature type="compositionally biased region" description="Pro residues" evidence="4">
    <location>
        <begin position="176"/>
        <end position="186"/>
    </location>
</feature>
<dbReference type="SMART" id="SM00173">
    <property type="entry name" value="RAS"/>
    <property type="match status" value="1"/>
</dbReference>
<dbReference type="Pfam" id="PF00071">
    <property type="entry name" value="Ras"/>
    <property type="match status" value="1"/>
</dbReference>
<evidence type="ECO:0000256" key="3">
    <source>
        <dbReference type="ARBA" id="ARBA00023134"/>
    </source>
</evidence>
<dbReference type="SMART" id="SM00174">
    <property type="entry name" value="RHO"/>
    <property type="match status" value="1"/>
</dbReference>
<accession>A0AAD7JJF1</accession>
<dbReference type="AlphaFoldDB" id="A0AAD7JJF1"/>
<proteinExistence type="predicted"/>
<dbReference type="GO" id="GO:0005886">
    <property type="term" value="C:plasma membrane"/>
    <property type="evidence" value="ECO:0007669"/>
    <property type="project" value="UniProtKB-SubCell"/>
</dbReference>
<comment type="subcellular location">
    <subcellularLocation>
        <location evidence="1">Cell membrane</location>
        <topology evidence="1">Lipid-anchor</topology>
        <orientation evidence="1">Cytoplasmic side</orientation>
    </subcellularLocation>
</comment>
<dbReference type="SMART" id="SM00175">
    <property type="entry name" value="RAB"/>
    <property type="match status" value="1"/>
</dbReference>
<keyword evidence="2" id="KW-0547">Nucleotide-binding</keyword>
<evidence type="ECO:0000256" key="2">
    <source>
        <dbReference type="ARBA" id="ARBA00022741"/>
    </source>
</evidence>
<dbReference type="EMBL" id="JARKIB010000024">
    <property type="protein sequence ID" value="KAJ7766076.1"/>
    <property type="molecule type" value="Genomic_DNA"/>
</dbReference>
<dbReference type="NCBIfam" id="TIGR00231">
    <property type="entry name" value="small_GTP"/>
    <property type="match status" value="1"/>
</dbReference>
<evidence type="ECO:0000313" key="5">
    <source>
        <dbReference type="EMBL" id="KAJ7766076.1"/>
    </source>
</evidence>
<dbReference type="GO" id="GO:0003924">
    <property type="term" value="F:GTPase activity"/>
    <property type="evidence" value="ECO:0007669"/>
    <property type="project" value="InterPro"/>
</dbReference>
<keyword evidence="3" id="KW-0342">GTP-binding</keyword>
<dbReference type="InterPro" id="IPR020849">
    <property type="entry name" value="Small_GTPase_Ras-type"/>
</dbReference>
<dbReference type="PRINTS" id="PR00449">
    <property type="entry name" value="RASTRNSFRMNG"/>
</dbReference>
<comment type="caution">
    <text evidence="5">The sequence shown here is derived from an EMBL/GenBank/DDBJ whole genome shotgun (WGS) entry which is preliminary data.</text>
</comment>
<dbReference type="InterPro" id="IPR027417">
    <property type="entry name" value="P-loop_NTPase"/>
</dbReference>
<gene>
    <name evidence="5" type="ORF">B0H16DRAFT_1522994</name>
</gene>
<dbReference type="GO" id="GO:0005525">
    <property type="term" value="F:GTP binding"/>
    <property type="evidence" value="ECO:0007669"/>
    <property type="project" value="UniProtKB-KW"/>
</dbReference>
<name>A0AAD7JJF1_9AGAR</name>
<feature type="compositionally biased region" description="Basic residues" evidence="4">
    <location>
        <begin position="189"/>
        <end position="199"/>
    </location>
</feature>
<dbReference type="PROSITE" id="PS51421">
    <property type="entry name" value="RAS"/>
    <property type="match status" value="1"/>
</dbReference>
<dbReference type="SUPFAM" id="SSF52540">
    <property type="entry name" value="P-loop containing nucleoside triphosphate hydrolases"/>
    <property type="match status" value="1"/>
</dbReference>
<dbReference type="FunFam" id="3.40.50.300:FF:001447">
    <property type="entry name" value="Ras-related protein Rab-1B"/>
    <property type="match status" value="1"/>
</dbReference>
<sequence>MAGAPAVYDQWCIAALGATGVGKTALAIQFTLNCFDPYYSEQGLGEGFRKSFVLDDRICYVEVLDTAGVEEYANLRDQWVREGQAFILVYSIVSRSSFDRLEGLHQAVRRVKGDDAIFLLVGNKCDMVDGREVSKEDGESLARQFGCVFIETSAKTAQNVDRAFKSVVRALRQTKPPEPSPAPTPGRPRDKKKNRCIIL</sequence>
<protein>
    <submittedName>
        <fullName evidence="5">Ras protein</fullName>
    </submittedName>
</protein>
<dbReference type="Gene3D" id="3.40.50.300">
    <property type="entry name" value="P-loop containing nucleotide triphosphate hydrolases"/>
    <property type="match status" value="1"/>
</dbReference>
<dbReference type="InterPro" id="IPR005225">
    <property type="entry name" value="Small_GTP-bd"/>
</dbReference>